<gene>
    <name evidence="1" type="ORF">NCTC13315_00424</name>
</gene>
<keyword evidence="2" id="KW-1185">Reference proteome</keyword>
<evidence type="ECO:0000313" key="1">
    <source>
        <dbReference type="EMBL" id="STX27903.1"/>
    </source>
</evidence>
<dbReference type="RefSeq" id="WP_160149819.1">
    <property type="nucleotide sequence ID" value="NZ_CAAAHO010000006.1"/>
</dbReference>
<proteinExistence type="predicted"/>
<accession>A0A378HYV7</accession>
<sequence length="50" mass="5955">MKKLKGKLDREEKELLEPIEQGEWKTVDNLEEEIAKPKSLLRIIYVRMSV</sequence>
<evidence type="ECO:0000313" key="2">
    <source>
        <dbReference type="Proteomes" id="UP000254968"/>
    </source>
</evidence>
<organism evidence="1 2">
    <name type="scientific">Legionella beliardensis</name>
    <dbReference type="NCBI Taxonomy" id="91822"/>
    <lineage>
        <taxon>Bacteria</taxon>
        <taxon>Pseudomonadati</taxon>
        <taxon>Pseudomonadota</taxon>
        <taxon>Gammaproteobacteria</taxon>
        <taxon>Legionellales</taxon>
        <taxon>Legionellaceae</taxon>
        <taxon>Legionella</taxon>
    </lineage>
</organism>
<reference evidence="1 2" key="1">
    <citation type="submission" date="2018-06" db="EMBL/GenBank/DDBJ databases">
        <authorList>
            <consortium name="Pathogen Informatics"/>
            <person name="Doyle S."/>
        </authorList>
    </citation>
    <scope>NUCLEOTIDE SEQUENCE [LARGE SCALE GENOMIC DNA]</scope>
    <source>
        <strain evidence="1 2">NCTC13315</strain>
    </source>
</reference>
<dbReference type="AlphaFoldDB" id="A0A378HYV7"/>
<dbReference type="EMBL" id="UGNV01000001">
    <property type="protein sequence ID" value="STX27903.1"/>
    <property type="molecule type" value="Genomic_DNA"/>
</dbReference>
<protein>
    <submittedName>
        <fullName evidence="1">Uncharacterized protein</fullName>
    </submittedName>
</protein>
<name>A0A378HYV7_9GAMM</name>
<dbReference type="Proteomes" id="UP000254968">
    <property type="component" value="Unassembled WGS sequence"/>
</dbReference>